<keyword evidence="2" id="KW-1185">Reference proteome</keyword>
<reference evidence="1" key="1">
    <citation type="submission" date="2019-11" db="EMBL/GenBank/DDBJ databases">
        <title>Nori genome reveals adaptations in red seaweeds to the harsh intertidal environment.</title>
        <authorList>
            <person name="Wang D."/>
            <person name="Mao Y."/>
        </authorList>
    </citation>
    <scope>NUCLEOTIDE SEQUENCE</scope>
    <source>
        <tissue evidence="1">Gametophyte</tissue>
    </source>
</reference>
<dbReference type="EMBL" id="CM020619">
    <property type="protein sequence ID" value="KAK1863001.1"/>
    <property type="molecule type" value="Genomic_DNA"/>
</dbReference>
<dbReference type="Proteomes" id="UP000798662">
    <property type="component" value="Chromosome 2"/>
</dbReference>
<evidence type="ECO:0000313" key="1">
    <source>
        <dbReference type="EMBL" id="KAK1863001.1"/>
    </source>
</evidence>
<proteinExistence type="predicted"/>
<gene>
    <name evidence="1" type="ORF">I4F81_005566</name>
</gene>
<protein>
    <submittedName>
        <fullName evidence="1">Uncharacterized protein</fullName>
    </submittedName>
</protein>
<organism evidence="1 2">
    <name type="scientific">Pyropia yezoensis</name>
    <name type="common">Susabi-nori</name>
    <name type="synonym">Porphyra yezoensis</name>
    <dbReference type="NCBI Taxonomy" id="2788"/>
    <lineage>
        <taxon>Eukaryota</taxon>
        <taxon>Rhodophyta</taxon>
        <taxon>Bangiophyceae</taxon>
        <taxon>Bangiales</taxon>
        <taxon>Bangiaceae</taxon>
        <taxon>Pyropia</taxon>
    </lineage>
</organism>
<comment type="caution">
    <text evidence="1">The sequence shown here is derived from an EMBL/GenBank/DDBJ whole genome shotgun (WGS) entry which is preliminary data.</text>
</comment>
<accession>A0ACC3BZS4</accession>
<name>A0ACC3BZS4_PYRYE</name>
<evidence type="ECO:0000313" key="2">
    <source>
        <dbReference type="Proteomes" id="UP000798662"/>
    </source>
</evidence>
<sequence length="102" mass="10445">MQGSQASAWFHVTLPAGPKSASRVPTVPEGHNATRRPPLQRHTGGRGGRAPQQQPAAAGCSGCRNSGGLAVAEAAQQRWVAMAMASTAGGGAAAAPTQYRWR</sequence>